<gene>
    <name evidence="1" type="ORF">G7Y29_04435</name>
</gene>
<reference evidence="1 2" key="1">
    <citation type="submission" date="2020-11" db="EMBL/GenBank/DDBJ databases">
        <title>Corynebacterium sp. MC1420.</title>
        <authorList>
            <person name="Zhou J."/>
        </authorList>
    </citation>
    <scope>NUCLEOTIDE SEQUENCE [LARGE SCALE GENOMIC DNA]</scope>
    <source>
        <strain evidence="1 2">MC1420</strain>
    </source>
</reference>
<keyword evidence="2" id="KW-1185">Reference proteome</keyword>
<dbReference type="RefSeq" id="WP_165002165.1">
    <property type="nucleotide sequence ID" value="NZ_CP064955.1"/>
</dbReference>
<dbReference type="KEGG" id="cqn:G7Y29_04435"/>
<proteinExistence type="predicted"/>
<name>A0A7T0KQ84_9CORY</name>
<evidence type="ECO:0000313" key="2">
    <source>
        <dbReference type="Proteomes" id="UP000594586"/>
    </source>
</evidence>
<accession>A0A7T0KQ84</accession>
<protein>
    <submittedName>
        <fullName evidence="1">Methionine synthase</fullName>
    </submittedName>
</protein>
<dbReference type="InterPro" id="IPR038071">
    <property type="entry name" value="UROD/MetE-like_sf"/>
</dbReference>
<dbReference type="Proteomes" id="UP000594586">
    <property type="component" value="Chromosome"/>
</dbReference>
<organism evidence="1 2">
    <name type="scientific">Corynebacterium qintianiae</name>
    <dbReference type="NCBI Taxonomy" id="2709392"/>
    <lineage>
        <taxon>Bacteria</taxon>
        <taxon>Bacillati</taxon>
        <taxon>Actinomycetota</taxon>
        <taxon>Actinomycetes</taxon>
        <taxon>Mycobacteriales</taxon>
        <taxon>Corynebacteriaceae</taxon>
        <taxon>Corynebacterium</taxon>
    </lineage>
</organism>
<dbReference type="AlphaFoldDB" id="A0A7T0KQ84"/>
<evidence type="ECO:0000313" key="1">
    <source>
        <dbReference type="EMBL" id="QPK84033.1"/>
    </source>
</evidence>
<dbReference type="Gene3D" id="3.20.20.210">
    <property type="match status" value="1"/>
</dbReference>
<dbReference type="EMBL" id="CP064955">
    <property type="protein sequence ID" value="QPK84033.1"/>
    <property type="molecule type" value="Genomic_DNA"/>
</dbReference>
<dbReference type="SUPFAM" id="SSF51726">
    <property type="entry name" value="UROD/MetE-like"/>
    <property type="match status" value="1"/>
</dbReference>
<sequence length="282" mass="30935">MTAFGLGELPGTDLVKAAEIVLGESPTPHLPQLPERGLGSDLIGRTAALLEIPIDRGPRGWRVATQHRAAQDQMARDLDQLEELWAGQVRELKVQLVGPWTLAAEIEMPNGHRMITDPGALRDVTDALLEAARVHRGDVEKRFGTRTILQLDEPSLSAVMDGRLRGTTDYDTIPAVPEPEERLSCFGDHLLNTAVLIDAPWLTVDLSTARTAGEKDRLAAMIEKGARLAVAPEEPKRVWAFLDQLQIDPAAAKLDVWARRAETLKQAAANYRQAREMAEGLS</sequence>